<evidence type="ECO:0000256" key="8">
    <source>
        <dbReference type="ARBA" id="ARBA00022884"/>
    </source>
</evidence>
<evidence type="ECO:0000256" key="1">
    <source>
        <dbReference type="ARBA" id="ARBA00022490"/>
    </source>
</evidence>
<comment type="function">
    <text evidence="13">Catalyzes the formation of N(4)-acetylcytidine (ac(4)C) at the wobble position of tRNA(Met), by using acetyl-CoA as an acetyl donor and ATP (or GTP).</text>
</comment>
<comment type="subcellular location">
    <subcellularLocation>
        <location evidence="13">Cytoplasm</location>
    </subcellularLocation>
</comment>
<dbReference type="InterPro" id="IPR027992">
    <property type="entry name" value="tRNA_bind_dom"/>
</dbReference>
<dbReference type="PANTHER" id="PTHR10925">
    <property type="entry name" value="N-ACETYLTRANSFERASE 10"/>
    <property type="match status" value="1"/>
</dbReference>
<evidence type="ECO:0000313" key="19">
    <source>
        <dbReference type="EMBL" id="MBE9390534.1"/>
    </source>
</evidence>
<dbReference type="InterPro" id="IPR024914">
    <property type="entry name" value="tRNA_acetyltr_TmcA"/>
</dbReference>
<keyword evidence="9 13" id="KW-0012">Acyltransferase</keyword>
<dbReference type="GO" id="GO:1990883">
    <property type="term" value="F:18S rRNA cytidine N-acetyltransferase activity"/>
    <property type="evidence" value="ECO:0007669"/>
    <property type="project" value="TreeGrafter"/>
</dbReference>
<comment type="catalytic activity">
    <reaction evidence="12">
        <text>a cytidine in mRNA + acetyl-CoA + ATP + H2O = an N(4)-acetylcytidine in mRNA + ADP + phosphate + CoA + H(+)</text>
        <dbReference type="Rhea" id="RHEA:58480"/>
        <dbReference type="Rhea" id="RHEA-COMP:15145"/>
        <dbReference type="Rhea" id="RHEA-COMP:15146"/>
        <dbReference type="ChEBI" id="CHEBI:15377"/>
        <dbReference type="ChEBI" id="CHEBI:15378"/>
        <dbReference type="ChEBI" id="CHEBI:30616"/>
        <dbReference type="ChEBI" id="CHEBI:43474"/>
        <dbReference type="ChEBI" id="CHEBI:57287"/>
        <dbReference type="ChEBI" id="CHEBI:57288"/>
        <dbReference type="ChEBI" id="CHEBI:74900"/>
        <dbReference type="ChEBI" id="CHEBI:82748"/>
        <dbReference type="ChEBI" id="CHEBI:456216"/>
    </reaction>
</comment>
<dbReference type="Gene3D" id="3.40.50.300">
    <property type="entry name" value="P-loop containing nucleotide triphosphate hydrolases"/>
    <property type="match status" value="1"/>
</dbReference>
<dbReference type="EMBL" id="JADEZV010000001">
    <property type="protein sequence ID" value="MBE9390534.1"/>
    <property type="molecule type" value="Genomic_DNA"/>
</dbReference>
<dbReference type="GO" id="GO:0051391">
    <property type="term" value="P:tRNA acetylation"/>
    <property type="evidence" value="ECO:0007669"/>
    <property type="project" value="UniProtKB-UniRule"/>
</dbReference>
<dbReference type="GO" id="GO:0000049">
    <property type="term" value="F:tRNA binding"/>
    <property type="evidence" value="ECO:0007669"/>
    <property type="project" value="UniProtKB-UniRule"/>
</dbReference>
<evidence type="ECO:0000259" key="16">
    <source>
        <dbReference type="Pfam" id="PF13718"/>
    </source>
</evidence>
<evidence type="ECO:0000256" key="7">
    <source>
        <dbReference type="ARBA" id="ARBA00022840"/>
    </source>
</evidence>
<comment type="caution">
    <text evidence="13">Lacks conserved residue(s) required for the propagation of feature annotation.</text>
</comment>
<accession>A0A7C2ZTC6</accession>
<dbReference type="HAMAP" id="MF_01886">
    <property type="entry name" value="tRNA_acetyltr_TmcA"/>
    <property type="match status" value="1"/>
</dbReference>
<evidence type="ECO:0000256" key="5">
    <source>
        <dbReference type="ARBA" id="ARBA00022694"/>
    </source>
</evidence>
<dbReference type="GO" id="GO:0002101">
    <property type="term" value="P:tRNA wobble cytosine modification"/>
    <property type="evidence" value="ECO:0007669"/>
    <property type="project" value="UniProtKB-UniRule"/>
</dbReference>
<evidence type="ECO:0000256" key="2">
    <source>
        <dbReference type="ARBA" id="ARBA00022552"/>
    </source>
</evidence>
<dbReference type="GO" id="GO:0005524">
    <property type="term" value="F:ATP binding"/>
    <property type="evidence" value="ECO:0007669"/>
    <property type="project" value="UniProtKB-UniRule"/>
</dbReference>
<keyword evidence="6 13" id="KW-0547">Nucleotide-binding</keyword>
<sequence length="826" mass="95893">MKREEIEAIASDYIKTIGKEPPHEIKKFARRLRDNTEKYVKLKYRRLVVVSGGDEKKQGFISGYITYHYLLELSRLRGGKKLKLLYMYHDEYEEARIRKETFRQFMKMARKKLQNIERNIDVYEKSDRYLGTSYDVLILDLTNDLRPNDIGKLVEIVNGGGLIIFLTPDLEKWDRWMTAFKQKLVVPGFNEPRHIFIRWFKETILDSDSTYVYDAEKDQLVKKFYVQRVKGEEKKSEVVREKGLKEKHIFDERLYSLALTEDQQKVLEVMEELLGKTKKKKVLVITSNRGRGKSSVLGIGVIALANHMSQFKHKVRILVTAPEITNVQSLFDLAYLSAKSIGLNVKLLKKGGMIIEIQGQNFSIEYWEPINIPKIKGDVVVVDEASGISVPLLLKILKTHKRLIFSATIHGYEGAGRGFSVRFLGSLRKDPNVELSTCEMKTPIRYGEGDPIEKWLYRALLLDAEPTDLSDDDLTKIKNQELEYVYLDPAELFKKENEELLRQLFGIFVLAHYRNQPDDLAMMADAPHHMIRAVMIKGTNKIVCSLQIAVEGGLDSQTVDTLLRGNKIQGNIIPDRIIKHLRIWEMGWLRGYRIVRIATHPEVQNLGIGSFALERLYEEARQKSFDWIGSGFGANYSLLNFWIKNKFIPVHISPDKNPISGEYTVIVIRPINHIAEKITREGQIYLRKKIVKGMRDVYKEMEQDLALLILNSIEKMEIEIPKLHPIDVDRLWIYVYGPMTYEAISDVFLDLAIYYFLGDMEKLVELNNEEKIILLAKVLQGKDWSEMSKMLRRRRIDLMLILKDIAKRMLNSYYNKNLESSVGYHI</sequence>
<comment type="catalytic activity">
    <reaction evidence="11">
        <text>a cytidine in RNA + acetyl-CoA + ATP + H2O = an N(4)-acetylcytidine in RNA + ADP + phosphate + CoA + H(+)</text>
        <dbReference type="Rhea" id="RHEA:82211"/>
        <dbReference type="Rhea" id="RHEA-COMP:15704"/>
        <dbReference type="Rhea" id="RHEA-COMP:19834"/>
        <dbReference type="ChEBI" id="CHEBI:15377"/>
        <dbReference type="ChEBI" id="CHEBI:15378"/>
        <dbReference type="ChEBI" id="CHEBI:30616"/>
        <dbReference type="ChEBI" id="CHEBI:43474"/>
        <dbReference type="ChEBI" id="CHEBI:57287"/>
        <dbReference type="ChEBI" id="CHEBI:57288"/>
        <dbReference type="ChEBI" id="CHEBI:74900"/>
        <dbReference type="ChEBI" id="CHEBI:82748"/>
        <dbReference type="ChEBI" id="CHEBI:456216"/>
    </reaction>
</comment>
<feature type="domain" description="N-acetyltransferase" evidence="16">
    <location>
        <begin position="503"/>
        <end position="618"/>
    </location>
</feature>
<evidence type="ECO:0000313" key="18">
    <source>
        <dbReference type="EMBL" id="HEW63951.1"/>
    </source>
</evidence>
<reference evidence="18" key="1">
    <citation type="journal article" date="2020" name="mSystems">
        <title>Genome- and Community-Level Interaction Insights into Carbon Utilization and Element Cycling Functions of Hydrothermarchaeota in Hydrothermal Sediment.</title>
        <authorList>
            <person name="Zhou Z."/>
            <person name="Liu Y."/>
            <person name="Xu W."/>
            <person name="Pan J."/>
            <person name="Luo Z.H."/>
            <person name="Li M."/>
        </authorList>
    </citation>
    <scope>NUCLEOTIDE SEQUENCE [LARGE SCALE GENOMIC DNA]</scope>
    <source>
        <strain evidence="18">SpSt-1261</strain>
    </source>
</reference>
<dbReference type="SUPFAM" id="SSF55729">
    <property type="entry name" value="Acyl-CoA N-acyltransferases (Nat)"/>
    <property type="match status" value="1"/>
</dbReference>
<dbReference type="InterPro" id="IPR027417">
    <property type="entry name" value="P-loop_NTPase"/>
</dbReference>
<dbReference type="InterPro" id="IPR016181">
    <property type="entry name" value="Acyl_CoA_acyltransferase"/>
</dbReference>
<dbReference type="Gene3D" id="3.40.50.11040">
    <property type="match status" value="1"/>
</dbReference>
<evidence type="ECO:0000256" key="6">
    <source>
        <dbReference type="ARBA" id="ARBA00022741"/>
    </source>
</evidence>
<dbReference type="PANTHER" id="PTHR10925:SF5">
    <property type="entry name" value="RNA CYTIDINE ACETYLTRANSFERASE"/>
    <property type="match status" value="1"/>
</dbReference>
<reference evidence="19" key="2">
    <citation type="submission" date="2020-10" db="EMBL/GenBank/DDBJ databases">
        <title>Fervidococcus fontis strain 3639Fd - the first crenarchaeon capable of growth on lipids.</title>
        <authorList>
            <person name="Kochetkova T.V."/>
            <person name="Elcheninov A.G."/>
            <person name="Toschakov S.V."/>
            <person name="Kublanov I.V."/>
        </authorList>
    </citation>
    <scope>NUCLEOTIDE SEQUENCE</scope>
    <source>
        <strain evidence="19">3639Fd</strain>
    </source>
</reference>
<keyword evidence="5 13" id="KW-0819">tRNA processing</keyword>
<name>A0A7C2ZTC6_9CREN</name>
<feature type="binding site" evidence="13">
    <location>
        <begin position="597"/>
        <end position="599"/>
    </location>
    <ligand>
        <name>acetyl-CoA</name>
        <dbReference type="ChEBI" id="CHEBI:57288"/>
    </ligand>
</feature>
<dbReference type="Proteomes" id="UP000652307">
    <property type="component" value="Unassembled WGS sequence"/>
</dbReference>
<keyword evidence="7 13" id="KW-0067">ATP-binding</keyword>
<feature type="binding site" evidence="13">
    <location>
        <position position="263"/>
    </location>
    <ligand>
        <name>ATP</name>
        <dbReference type="ChEBI" id="CHEBI:30616"/>
    </ligand>
</feature>
<dbReference type="GeneID" id="12450266"/>
<dbReference type="InterPro" id="IPR007807">
    <property type="entry name" value="TcmA/NAT10_helicase"/>
</dbReference>
<dbReference type="Proteomes" id="UP000886076">
    <property type="component" value="Unassembled WGS sequence"/>
</dbReference>
<evidence type="ECO:0000256" key="13">
    <source>
        <dbReference type="HAMAP-Rule" id="MF_01886"/>
    </source>
</evidence>
<feature type="domain" description="TmcA/NAT10 N-terminal" evidence="15">
    <location>
        <begin position="28"/>
        <end position="215"/>
    </location>
</feature>
<dbReference type="AlphaFoldDB" id="A0A7C2ZTC6"/>
<dbReference type="InterPro" id="IPR013562">
    <property type="entry name" value="TmcA/NAT10_N"/>
</dbReference>
<dbReference type="GO" id="GO:0051392">
    <property type="term" value="F:tRNA cytidine N4-acetyltransferase activity"/>
    <property type="evidence" value="ECO:0007669"/>
    <property type="project" value="UniProtKB-UniRule"/>
</dbReference>
<keyword evidence="3 13" id="KW-0820">tRNA-binding</keyword>
<dbReference type="SUPFAM" id="SSF52540">
    <property type="entry name" value="P-loop containing nucleoside triphosphate hydrolases"/>
    <property type="match status" value="1"/>
</dbReference>
<dbReference type="Pfam" id="PF13718">
    <property type="entry name" value="GNAT_acetyltr_2"/>
    <property type="match status" value="2"/>
</dbReference>
<proteinExistence type="inferred from homology"/>
<evidence type="ECO:0000256" key="12">
    <source>
        <dbReference type="ARBA" id="ARBA00049914"/>
    </source>
</evidence>
<feature type="domain" description="TcmA/NAT10 helicase" evidence="14">
    <location>
        <begin position="284"/>
        <end position="463"/>
    </location>
</feature>
<feature type="binding site" evidence="13">
    <location>
        <position position="445"/>
    </location>
    <ligand>
        <name>ATP</name>
        <dbReference type="ChEBI" id="CHEBI:30616"/>
    </ligand>
</feature>
<evidence type="ECO:0000256" key="4">
    <source>
        <dbReference type="ARBA" id="ARBA00022679"/>
    </source>
</evidence>
<dbReference type="InterPro" id="IPR000182">
    <property type="entry name" value="GNAT_dom"/>
</dbReference>
<dbReference type="Pfam" id="PF13725">
    <property type="entry name" value="tRNA_bind_2"/>
    <property type="match status" value="1"/>
</dbReference>
<keyword evidence="1 13" id="KW-0963">Cytoplasm</keyword>
<evidence type="ECO:0000256" key="11">
    <source>
        <dbReference type="ARBA" id="ARBA00049889"/>
    </source>
</evidence>
<dbReference type="GO" id="GO:0005737">
    <property type="term" value="C:cytoplasm"/>
    <property type="evidence" value="ECO:0007669"/>
    <property type="project" value="UniProtKB-SubCell"/>
</dbReference>
<dbReference type="CDD" id="cd04301">
    <property type="entry name" value="NAT_SF"/>
    <property type="match status" value="1"/>
</dbReference>
<dbReference type="RefSeq" id="WP_014558305.1">
    <property type="nucleotide sequence ID" value="NZ_DSFH01000039.1"/>
</dbReference>
<evidence type="ECO:0000259" key="14">
    <source>
        <dbReference type="Pfam" id="PF05127"/>
    </source>
</evidence>
<dbReference type="Pfam" id="PF05127">
    <property type="entry name" value="NAT10_TcmA_helicase"/>
    <property type="match status" value="1"/>
</dbReference>
<dbReference type="EC" id="2.3.1.193" evidence="13"/>
<dbReference type="OMA" id="HYRTEPN"/>
<evidence type="ECO:0000259" key="15">
    <source>
        <dbReference type="Pfam" id="PF08351"/>
    </source>
</evidence>
<dbReference type="GO" id="GO:1904812">
    <property type="term" value="P:rRNA acetylation involved in maturation of SSU-rRNA"/>
    <property type="evidence" value="ECO:0007669"/>
    <property type="project" value="TreeGrafter"/>
</dbReference>
<gene>
    <name evidence="13" type="primary">tmcA</name>
    <name evidence="18" type="ORF">ENO39_02700</name>
    <name evidence="19" type="ORF">IOK49_00315</name>
</gene>
<feature type="domain" description="N-acetyltransferase" evidence="16">
    <location>
        <begin position="619"/>
        <end position="671"/>
    </location>
</feature>
<comment type="caution">
    <text evidence="18">The sequence shown here is derived from an EMBL/GenBank/DDBJ whole genome shotgun (WGS) entry which is preliminary data.</text>
</comment>
<comment type="catalytic activity">
    <reaction evidence="13">
        <text>cytidine(34) in elongator tRNA(Met) + acetyl-CoA + ATP + H2O = N(4)-acetylcytidine(34) in elongator tRNA(Met) + ADP + phosphate + CoA + H(+)</text>
        <dbReference type="Rhea" id="RHEA:43788"/>
        <dbReference type="Rhea" id="RHEA-COMP:10693"/>
        <dbReference type="Rhea" id="RHEA-COMP:10694"/>
        <dbReference type="ChEBI" id="CHEBI:15377"/>
        <dbReference type="ChEBI" id="CHEBI:15378"/>
        <dbReference type="ChEBI" id="CHEBI:30616"/>
        <dbReference type="ChEBI" id="CHEBI:43474"/>
        <dbReference type="ChEBI" id="CHEBI:57287"/>
        <dbReference type="ChEBI" id="CHEBI:57288"/>
        <dbReference type="ChEBI" id="CHEBI:74900"/>
        <dbReference type="ChEBI" id="CHEBI:82748"/>
        <dbReference type="ChEBI" id="CHEBI:456216"/>
        <dbReference type="EC" id="2.3.1.193"/>
    </reaction>
</comment>
<keyword evidence="4 13" id="KW-0808">Transferase</keyword>
<dbReference type="InterPro" id="IPR032672">
    <property type="entry name" value="TmcA/NAT10/Kre33"/>
</dbReference>
<evidence type="ECO:0000256" key="3">
    <source>
        <dbReference type="ARBA" id="ARBA00022555"/>
    </source>
</evidence>
<dbReference type="Gene3D" id="3.40.630.30">
    <property type="match status" value="1"/>
</dbReference>
<comment type="similarity">
    <text evidence="13">Belongs to the TmcA family.</text>
</comment>
<evidence type="ECO:0000256" key="10">
    <source>
        <dbReference type="ARBA" id="ARBA00049883"/>
    </source>
</evidence>
<feature type="domain" description="Possible tRNA binding" evidence="17">
    <location>
        <begin position="722"/>
        <end position="811"/>
    </location>
</feature>
<keyword evidence="2" id="KW-0698">rRNA processing</keyword>
<organism evidence="18">
    <name type="scientific">Fervidicoccus fontis</name>
    <dbReference type="NCBI Taxonomy" id="683846"/>
    <lineage>
        <taxon>Archaea</taxon>
        <taxon>Thermoproteota</taxon>
        <taxon>Thermoprotei</taxon>
        <taxon>Fervidicoccales</taxon>
        <taxon>Fervidicoccaceae</taxon>
        <taxon>Fervidicoccus</taxon>
    </lineage>
</organism>
<dbReference type="EMBL" id="DSFH01000039">
    <property type="protein sequence ID" value="HEW63951.1"/>
    <property type="molecule type" value="Genomic_DNA"/>
</dbReference>
<evidence type="ECO:0000259" key="17">
    <source>
        <dbReference type="Pfam" id="PF13725"/>
    </source>
</evidence>
<comment type="catalytic activity">
    <reaction evidence="10">
        <text>a cytidine in tRNA + acetyl-CoA + ATP + H2O = an N(4)-acetylcytidine in tRNA + ADP + phosphate + CoA + H(+)</text>
        <dbReference type="Rhea" id="RHEA:53876"/>
        <dbReference type="Rhea" id="RHEA-COMP:13670"/>
        <dbReference type="Rhea" id="RHEA-COMP:13671"/>
        <dbReference type="ChEBI" id="CHEBI:15377"/>
        <dbReference type="ChEBI" id="CHEBI:15378"/>
        <dbReference type="ChEBI" id="CHEBI:30616"/>
        <dbReference type="ChEBI" id="CHEBI:43474"/>
        <dbReference type="ChEBI" id="CHEBI:57287"/>
        <dbReference type="ChEBI" id="CHEBI:57288"/>
        <dbReference type="ChEBI" id="CHEBI:74900"/>
        <dbReference type="ChEBI" id="CHEBI:82748"/>
        <dbReference type="ChEBI" id="CHEBI:456216"/>
    </reaction>
</comment>
<keyword evidence="8 13" id="KW-0694">RNA-binding</keyword>
<protein>
    <recommendedName>
        <fullName evidence="13">tRNA(Met) cytidine acetyltransferase TmcA</fullName>
        <ecNumber evidence="13">2.3.1.193</ecNumber>
    </recommendedName>
</protein>
<dbReference type="Pfam" id="PF08351">
    <property type="entry name" value="TmcA_N"/>
    <property type="match status" value="1"/>
</dbReference>
<evidence type="ECO:0000256" key="9">
    <source>
        <dbReference type="ARBA" id="ARBA00023315"/>
    </source>
</evidence>